<dbReference type="VEuPathDB" id="ToxoDB:CSUI_007124"/>
<protein>
    <submittedName>
        <fullName evidence="2">Uncharacterized protein</fullName>
    </submittedName>
</protein>
<dbReference type="GeneID" id="94430485"/>
<feature type="compositionally biased region" description="Low complexity" evidence="1">
    <location>
        <begin position="328"/>
        <end position="337"/>
    </location>
</feature>
<feature type="region of interest" description="Disordered" evidence="1">
    <location>
        <begin position="426"/>
        <end position="466"/>
    </location>
</feature>
<feature type="region of interest" description="Disordered" evidence="1">
    <location>
        <begin position="328"/>
        <end position="356"/>
    </location>
</feature>
<dbReference type="Proteomes" id="UP000221165">
    <property type="component" value="Unassembled WGS sequence"/>
</dbReference>
<dbReference type="EMBL" id="MIGC01003677">
    <property type="protein sequence ID" value="PHJ19051.1"/>
    <property type="molecule type" value="Genomic_DNA"/>
</dbReference>
<evidence type="ECO:0000313" key="3">
    <source>
        <dbReference type="Proteomes" id="UP000221165"/>
    </source>
</evidence>
<dbReference type="AlphaFoldDB" id="A0A2C6JWQ5"/>
<name>A0A2C6JWQ5_9APIC</name>
<feature type="compositionally biased region" description="Acidic residues" evidence="1">
    <location>
        <begin position="438"/>
        <end position="448"/>
    </location>
</feature>
<accession>A0A2C6JWQ5</accession>
<comment type="caution">
    <text evidence="2">The sequence shown here is derived from an EMBL/GenBank/DDBJ whole genome shotgun (WGS) entry which is preliminary data.</text>
</comment>
<evidence type="ECO:0000313" key="2">
    <source>
        <dbReference type="EMBL" id="PHJ19051.1"/>
    </source>
</evidence>
<keyword evidence="3" id="KW-1185">Reference proteome</keyword>
<feature type="compositionally biased region" description="Low complexity" evidence="1">
    <location>
        <begin position="137"/>
        <end position="157"/>
    </location>
</feature>
<gene>
    <name evidence="2" type="ORF">CSUI_007124</name>
</gene>
<proteinExistence type="predicted"/>
<feature type="compositionally biased region" description="Basic and acidic residues" evidence="1">
    <location>
        <begin position="338"/>
        <end position="356"/>
    </location>
</feature>
<sequence>MHFCMVLSAYAKSGHVKKLQPSFFAALRQQILHRVSLREFRSPVEISMLANSLVKLKLYDRTLCERLALHLRDRLINGESFHVRELAVVASAFAALNYSDDNLFSQIADSSLQTLTEATPLELARLIMAFSSFLSSSSRTSSSSSSSVHTSSSSLLSGRGKEEEREDFGGIYTKFELLLEACVPCAREKVRFMSPADLTLAANAVGQAHALVSSPSLRQHVATLLSDIRCLSISSIELFTPQQIASMLFSFSRWRQAFPVRDLIHIVDHITSSFSPSQAIFSRGQLEASSSSTLIEGKHRLHIDTATQVSILYSLSIFLSWRRSSFHPLSSPSALSSRADEERRSEVRGEKEVKEDTKSRHLRQAVVWLFMRWLDSIVSSCCCAGGAQRVASHEVDYLDIKKREKEEEEEQQKQIMKKGVGIDRKTYDGRMKGGGIEREEEEGYDESDQTPQKRIERSLRRGGNPSNEELQHLLRLFGTLANCMPVEDSSVVKEFLRRVQPAFICMHRQLHSSLASQLLHFLSILGVEEDSDFTLLLKEKQKAQ</sequence>
<dbReference type="RefSeq" id="XP_067920753.1">
    <property type="nucleotide sequence ID" value="XM_068067274.1"/>
</dbReference>
<dbReference type="OrthoDB" id="332380at2759"/>
<organism evidence="2 3">
    <name type="scientific">Cystoisospora suis</name>
    <dbReference type="NCBI Taxonomy" id="483139"/>
    <lineage>
        <taxon>Eukaryota</taxon>
        <taxon>Sar</taxon>
        <taxon>Alveolata</taxon>
        <taxon>Apicomplexa</taxon>
        <taxon>Conoidasida</taxon>
        <taxon>Coccidia</taxon>
        <taxon>Eucoccidiorida</taxon>
        <taxon>Eimeriorina</taxon>
        <taxon>Sarcocystidae</taxon>
        <taxon>Cystoisospora</taxon>
    </lineage>
</organism>
<reference evidence="2 3" key="1">
    <citation type="journal article" date="2017" name="Int. J. Parasitol.">
        <title>The genome of the protozoan parasite Cystoisospora suis and a reverse vaccinology approach to identify vaccine candidates.</title>
        <authorList>
            <person name="Palmieri N."/>
            <person name="Shrestha A."/>
            <person name="Ruttkowski B."/>
            <person name="Beck T."/>
            <person name="Vogl C."/>
            <person name="Tomley F."/>
            <person name="Blake D.P."/>
            <person name="Joachim A."/>
        </authorList>
    </citation>
    <scope>NUCLEOTIDE SEQUENCE [LARGE SCALE GENOMIC DNA]</scope>
    <source>
        <strain evidence="2 3">Wien I</strain>
    </source>
</reference>
<feature type="region of interest" description="Disordered" evidence="1">
    <location>
        <begin position="137"/>
        <end position="161"/>
    </location>
</feature>
<feature type="compositionally biased region" description="Basic and acidic residues" evidence="1">
    <location>
        <begin position="426"/>
        <end position="437"/>
    </location>
</feature>
<evidence type="ECO:0000256" key="1">
    <source>
        <dbReference type="SAM" id="MobiDB-lite"/>
    </source>
</evidence>